<dbReference type="GO" id="GO:0016787">
    <property type="term" value="F:hydrolase activity"/>
    <property type="evidence" value="ECO:0007669"/>
    <property type="project" value="InterPro"/>
</dbReference>
<dbReference type="InterPro" id="IPR010496">
    <property type="entry name" value="AL/BT2_dom"/>
</dbReference>
<dbReference type="STRING" id="1605367.AFM12_01910"/>
<reference evidence="2 3" key="1">
    <citation type="submission" date="2015-07" db="EMBL/GenBank/DDBJ databases">
        <title>The draft genome sequence of Leadbetterella sp. JN14-9.</title>
        <authorList>
            <person name="Liu Y."/>
            <person name="Du J."/>
            <person name="Shao Z."/>
        </authorList>
    </citation>
    <scope>NUCLEOTIDE SEQUENCE [LARGE SCALE GENOMIC DNA]</scope>
    <source>
        <strain evidence="2 3">JN14-9</strain>
    </source>
</reference>
<gene>
    <name evidence="2" type="ORF">AFM12_01910</name>
</gene>
<evidence type="ECO:0000259" key="1">
    <source>
        <dbReference type="Pfam" id="PF06439"/>
    </source>
</evidence>
<dbReference type="Pfam" id="PF06439">
    <property type="entry name" value="3keto-disac_hyd"/>
    <property type="match status" value="1"/>
</dbReference>
<accession>A0A0P7BGG6</accession>
<dbReference type="EMBL" id="LGTQ01000005">
    <property type="protein sequence ID" value="KPM50112.1"/>
    <property type="molecule type" value="Genomic_DNA"/>
</dbReference>
<keyword evidence="3" id="KW-1185">Reference proteome</keyword>
<comment type="caution">
    <text evidence="2">The sequence shown here is derived from an EMBL/GenBank/DDBJ whole genome shotgun (WGS) entry which is preliminary data.</text>
</comment>
<feature type="domain" description="3-keto-alpha-glucoside-1,2-lyase/3-keto-2-hydroxy-glucal hydratase" evidence="1">
    <location>
        <begin position="29"/>
        <end position="232"/>
    </location>
</feature>
<dbReference type="AlphaFoldDB" id="A0A0P7BGG6"/>
<protein>
    <recommendedName>
        <fullName evidence="1">3-keto-alpha-glucoside-1,2-lyase/3-keto-2-hydroxy-glucal hydratase domain-containing protein</fullName>
    </recommendedName>
</protein>
<name>A0A0P7BGG6_9BACT</name>
<dbReference type="Proteomes" id="UP000050454">
    <property type="component" value="Unassembled WGS sequence"/>
</dbReference>
<proteinExistence type="predicted"/>
<organism evidence="2 3">
    <name type="scientific">Jiulongibacter sediminis</name>
    <dbReference type="NCBI Taxonomy" id="1605367"/>
    <lineage>
        <taxon>Bacteria</taxon>
        <taxon>Pseudomonadati</taxon>
        <taxon>Bacteroidota</taxon>
        <taxon>Cytophagia</taxon>
        <taxon>Cytophagales</taxon>
        <taxon>Leadbetterellaceae</taxon>
        <taxon>Jiulongibacter</taxon>
    </lineage>
</organism>
<sequence length="235" mass="27231">MLFGSFIAISCEGELSPHNVLTENEKAQGWELLFDGKSMQGWHLYNRGKVPSAWFVKDGELGCYPYTIDVKHGDLITDRQFKNFELKFDWKISNRGNSGVFINVQEDPKYKESWNTGLEYQILDHKLLEEGNFYKNPTRWSGAVYGFCSYGEDPKPNPTGEWNEARIQQMDGRISFWLNGEISSEVDMNEPDWTEMIAHSEFKDSPDFGKFEKGHIGLQYWSNGVTFRNIKILEL</sequence>
<dbReference type="Gene3D" id="2.60.120.560">
    <property type="entry name" value="Exo-inulinase, domain 1"/>
    <property type="match status" value="1"/>
</dbReference>
<evidence type="ECO:0000313" key="2">
    <source>
        <dbReference type="EMBL" id="KPM50112.1"/>
    </source>
</evidence>
<evidence type="ECO:0000313" key="3">
    <source>
        <dbReference type="Proteomes" id="UP000050454"/>
    </source>
</evidence>